<comment type="caution">
    <text evidence="7">The sequence shown here is derived from an EMBL/GenBank/DDBJ whole genome shotgun (WGS) entry which is preliminary data.</text>
</comment>
<sequence>MRYLIKRNLLLFFRDKASVFFSLLSVLIIIGLYLLFLGDVMKSNLKEMSEDAGILMDSWIMAGVIAVAPITTALGAMASMVEDKKLKIYKDFAASPIKRSSLAAGYIFSSFIISFIMTLVTLTFAEIYIMVNGGELITLSALAKVLGIILLYDFAFVFVIYFLVSFFKSSNAFSAAATIVGTLIGFLTGIYIPIGSLPEAVQFIVKLFPPSHAAMLIRDVMMHPIEQSVFAGVPETTVDDFRLLMGSQFEIGGHVILWWQSILYLLIIGILFFLLSLWKMSRKDG</sequence>
<evidence type="ECO:0000259" key="6">
    <source>
        <dbReference type="PROSITE" id="PS51012"/>
    </source>
</evidence>
<accession>A0AAE3IVA2</accession>
<feature type="transmembrane region" description="Helical" evidence="5">
    <location>
        <begin position="20"/>
        <end position="38"/>
    </location>
</feature>
<dbReference type="InterPro" id="IPR051784">
    <property type="entry name" value="Nod_factor_ABC_transporter"/>
</dbReference>
<feature type="transmembrane region" description="Helical" evidence="5">
    <location>
        <begin position="58"/>
        <end position="81"/>
    </location>
</feature>
<dbReference type="InterPro" id="IPR000412">
    <property type="entry name" value="ABC_2_transport"/>
</dbReference>
<evidence type="ECO:0000256" key="1">
    <source>
        <dbReference type="ARBA" id="ARBA00004141"/>
    </source>
</evidence>
<feature type="transmembrane region" description="Helical" evidence="5">
    <location>
        <begin position="256"/>
        <end position="278"/>
    </location>
</feature>
<dbReference type="GO" id="GO:0140359">
    <property type="term" value="F:ABC-type transporter activity"/>
    <property type="evidence" value="ECO:0007669"/>
    <property type="project" value="InterPro"/>
</dbReference>
<evidence type="ECO:0000256" key="4">
    <source>
        <dbReference type="ARBA" id="ARBA00023136"/>
    </source>
</evidence>
<dbReference type="Proteomes" id="UP001209318">
    <property type="component" value="Unassembled WGS sequence"/>
</dbReference>
<dbReference type="InterPro" id="IPR047817">
    <property type="entry name" value="ABC2_TM_bact-type"/>
</dbReference>
<keyword evidence="8" id="KW-1185">Reference proteome</keyword>
<feature type="transmembrane region" description="Helical" evidence="5">
    <location>
        <begin position="171"/>
        <end position="194"/>
    </location>
</feature>
<gene>
    <name evidence="7" type="ORF">OEV98_03885</name>
</gene>
<keyword evidence="2 5" id="KW-0812">Transmembrane</keyword>
<dbReference type="AlphaFoldDB" id="A0AAE3IVA2"/>
<organism evidence="7 8">
    <name type="scientific">Perspicuibacillus lycopersici</name>
    <dbReference type="NCBI Taxonomy" id="1325689"/>
    <lineage>
        <taxon>Bacteria</taxon>
        <taxon>Bacillati</taxon>
        <taxon>Bacillota</taxon>
        <taxon>Bacilli</taxon>
        <taxon>Bacillales</taxon>
        <taxon>Bacillaceae</taxon>
        <taxon>Perspicuibacillus</taxon>
    </lineage>
</organism>
<dbReference type="GO" id="GO:0043190">
    <property type="term" value="C:ATP-binding cassette (ABC) transporter complex"/>
    <property type="evidence" value="ECO:0007669"/>
    <property type="project" value="InterPro"/>
</dbReference>
<dbReference type="Pfam" id="PF12698">
    <property type="entry name" value="ABC2_membrane_3"/>
    <property type="match status" value="1"/>
</dbReference>
<evidence type="ECO:0000256" key="5">
    <source>
        <dbReference type="SAM" id="Phobius"/>
    </source>
</evidence>
<keyword evidence="3 5" id="KW-1133">Transmembrane helix</keyword>
<protein>
    <submittedName>
        <fullName evidence="7">ABC transporter permease</fullName>
    </submittedName>
</protein>
<evidence type="ECO:0000313" key="7">
    <source>
        <dbReference type="EMBL" id="MCU9612705.1"/>
    </source>
</evidence>
<feature type="transmembrane region" description="Helical" evidence="5">
    <location>
        <begin position="141"/>
        <end position="164"/>
    </location>
</feature>
<dbReference type="PROSITE" id="PS51012">
    <property type="entry name" value="ABC_TM2"/>
    <property type="match status" value="1"/>
</dbReference>
<dbReference type="PANTHER" id="PTHR43229:SF2">
    <property type="entry name" value="NODULATION PROTEIN J"/>
    <property type="match status" value="1"/>
</dbReference>
<feature type="domain" description="ABC transmembrane type-2" evidence="6">
    <location>
        <begin position="17"/>
        <end position="283"/>
    </location>
</feature>
<dbReference type="RefSeq" id="WP_263071888.1">
    <property type="nucleotide sequence ID" value="NZ_JAOUSF010000001.1"/>
</dbReference>
<name>A0AAE3IVA2_9BACI</name>
<dbReference type="PIRSF" id="PIRSF006648">
    <property type="entry name" value="DrrB"/>
    <property type="match status" value="1"/>
</dbReference>
<comment type="subcellular location">
    <subcellularLocation>
        <location evidence="1">Membrane</location>
        <topology evidence="1">Multi-pass membrane protein</topology>
    </subcellularLocation>
</comment>
<dbReference type="EMBL" id="JAOUSF010000001">
    <property type="protein sequence ID" value="MCU9612705.1"/>
    <property type="molecule type" value="Genomic_DNA"/>
</dbReference>
<evidence type="ECO:0000256" key="3">
    <source>
        <dbReference type="ARBA" id="ARBA00022989"/>
    </source>
</evidence>
<reference evidence="7" key="1">
    <citation type="submission" date="2022-10" db="EMBL/GenBank/DDBJ databases">
        <title>Description of Fervidibacillus gen. nov. in the family Fervidibacillaceae fam. nov. with two species, Fervidibacillus albus sp. nov., and Fervidibacillus halotolerans sp. nov., isolated from tidal flat sediments.</title>
        <authorList>
            <person name="Kwon K.K."/>
            <person name="Yang S.-H."/>
        </authorList>
    </citation>
    <scope>NUCLEOTIDE SEQUENCE</scope>
    <source>
        <strain evidence="7">JCM 19140</strain>
    </source>
</reference>
<proteinExistence type="predicted"/>
<evidence type="ECO:0000256" key="2">
    <source>
        <dbReference type="ARBA" id="ARBA00022692"/>
    </source>
</evidence>
<feature type="transmembrane region" description="Helical" evidence="5">
    <location>
        <begin position="102"/>
        <end position="129"/>
    </location>
</feature>
<evidence type="ECO:0000313" key="8">
    <source>
        <dbReference type="Proteomes" id="UP001209318"/>
    </source>
</evidence>
<keyword evidence="4 5" id="KW-0472">Membrane</keyword>
<dbReference type="InterPro" id="IPR013525">
    <property type="entry name" value="ABC2_TM"/>
</dbReference>
<dbReference type="PANTHER" id="PTHR43229">
    <property type="entry name" value="NODULATION PROTEIN J"/>
    <property type="match status" value="1"/>
</dbReference>